<reference evidence="1 2" key="2">
    <citation type="submission" date="2019-01" db="EMBL/GenBank/DDBJ databases">
        <title>Tautonia sociabilis, a novel thermotolerant planctomycete of Isosphaeraceae family, isolated from a 4000 m deep subterranean habitat.</title>
        <authorList>
            <person name="Kovaleva O.L."/>
            <person name="Elcheninov A.G."/>
            <person name="Van Heerden E."/>
            <person name="Toshchakov S.V."/>
            <person name="Novikov A."/>
            <person name="Bonch-Osmolovskaya E.A."/>
            <person name="Kublanov I.V."/>
        </authorList>
    </citation>
    <scope>NUCLEOTIDE SEQUENCE [LARGE SCALE GENOMIC DNA]</scope>
    <source>
        <strain evidence="1 2">GM2012</strain>
    </source>
</reference>
<keyword evidence="2" id="KW-1185">Reference proteome</keyword>
<dbReference type="EMBL" id="RYZH01000003">
    <property type="protein sequence ID" value="RUL89238.1"/>
    <property type="molecule type" value="Genomic_DNA"/>
</dbReference>
<accession>A0A432MQG5</accession>
<evidence type="ECO:0000313" key="1">
    <source>
        <dbReference type="EMBL" id="RUL89238.1"/>
    </source>
</evidence>
<dbReference type="Proteomes" id="UP000280296">
    <property type="component" value="Unassembled WGS sequence"/>
</dbReference>
<reference evidence="1 2" key="1">
    <citation type="submission" date="2018-12" db="EMBL/GenBank/DDBJ databases">
        <authorList>
            <person name="Toschakov S.V."/>
        </authorList>
    </citation>
    <scope>NUCLEOTIDE SEQUENCE [LARGE SCALE GENOMIC DNA]</scope>
    <source>
        <strain evidence="1 2">GM2012</strain>
    </source>
</reference>
<name>A0A432MQG5_9BACT</name>
<evidence type="ECO:0000313" key="2">
    <source>
        <dbReference type="Proteomes" id="UP000280296"/>
    </source>
</evidence>
<proteinExistence type="predicted"/>
<comment type="caution">
    <text evidence="1">The sequence shown here is derived from an EMBL/GenBank/DDBJ whole genome shotgun (WGS) entry which is preliminary data.</text>
</comment>
<dbReference type="RefSeq" id="WP_126723674.1">
    <property type="nucleotide sequence ID" value="NZ_RYZH01000003.1"/>
</dbReference>
<gene>
    <name evidence="1" type="ORF">TsocGM_02125</name>
</gene>
<protein>
    <submittedName>
        <fullName evidence="1">Uncharacterized protein</fullName>
    </submittedName>
</protein>
<dbReference type="OrthoDB" id="9928268at2"/>
<organism evidence="1 2">
    <name type="scientific">Tautonia sociabilis</name>
    <dbReference type="NCBI Taxonomy" id="2080755"/>
    <lineage>
        <taxon>Bacteria</taxon>
        <taxon>Pseudomonadati</taxon>
        <taxon>Planctomycetota</taxon>
        <taxon>Planctomycetia</taxon>
        <taxon>Isosphaerales</taxon>
        <taxon>Isosphaeraceae</taxon>
        <taxon>Tautonia</taxon>
    </lineage>
</organism>
<sequence length="83" mass="8780">MILKLRHGDRAFLIEVPPGSRLKRNAINLPMLIIPGRRPGDTATLLAAPEILPAARQGCFGLALRGEDSCAVPSSAPLAQAAR</sequence>
<dbReference type="AlphaFoldDB" id="A0A432MQG5"/>